<dbReference type="InterPro" id="IPR050627">
    <property type="entry name" value="Nitroreductase/BluB"/>
</dbReference>
<dbReference type="KEGG" id="tna:CTN_0311"/>
<dbReference type="InterPro" id="IPR000415">
    <property type="entry name" value="Nitroreductase-like"/>
</dbReference>
<keyword evidence="3" id="KW-1185">Reference proteome</keyword>
<protein>
    <submittedName>
        <fullName evidence="2">Nitroreductase</fullName>
    </submittedName>
</protein>
<dbReference type="Proteomes" id="UP000000445">
    <property type="component" value="Chromosome"/>
</dbReference>
<dbReference type="FunFam" id="3.40.109.10:FF:000024">
    <property type="entry name" value="Nitroreductase"/>
    <property type="match status" value="1"/>
</dbReference>
<sequence>MRISFNFLEVSVMRVKPFELLTDEGKPFTHVDLYGRYTILFFFPKAGTSGCTREAVEFSRENFEKTQVVGISRDSVESLKRFKEKNNLKVVLLSDPEGELHEFFDVLENGKTVRSTFILDRWGFVRREWRKVKVEGHVQEVKEALDQLLKEDLSLNRHIEWRRARRALKKDRIPRDEVETLIKAAHLAPSCMNNQPWRFVVVDSEDVLKRLHEALPGGNYWMKNAPVLIAVHSKRDFDCVLSDNREYFLFDTGLAVGNLLVQATQMGLVAHPVAGYDPVKVKEILGIPEDHVLITLIAVGYLGDENELSEKHREIERSERVRKDLSEIVRWNL</sequence>
<dbReference type="SUPFAM" id="SSF55469">
    <property type="entry name" value="FMN-dependent nitroreductase-like"/>
    <property type="match status" value="1"/>
</dbReference>
<dbReference type="GO" id="GO:0016491">
    <property type="term" value="F:oxidoreductase activity"/>
    <property type="evidence" value="ECO:0007669"/>
    <property type="project" value="InterPro"/>
</dbReference>
<dbReference type="PANTHER" id="PTHR23026">
    <property type="entry name" value="NADPH NITROREDUCTASE"/>
    <property type="match status" value="1"/>
</dbReference>
<dbReference type="InterPro" id="IPR036249">
    <property type="entry name" value="Thioredoxin-like_sf"/>
</dbReference>
<evidence type="ECO:0000313" key="3">
    <source>
        <dbReference type="Proteomes" id="UP000000445"/>
    </source>
</evidence>
<dbReference type="Pfam" id="PF00578">
    <property type="entry name" value="AhpC-TSA"/>
    <property type="match status" value="1"/>
</dbReference>
<dbReference type="eggNOG" id="COG1225">
    <property type="taxonomic scope" value="Bacteria"/>
</dbReference>
<dbReference type="SUPFAM" id="SSF52833">
    <property type="entry name" value="Thioredoxin-like"/>
    <property type="match status" value="1"/>
</dbReference>
<dbReference type="InterPro" id="IPR029479">
    <property type="entry name" value="Nitroreductase"/>
</dbReference>
<dbReference type="PROSITE" id="PS51352">
    <property type="entry name" value="THIOREDOXIN_2"/>
    <property type="match status" value="1"/>
</dbReference>
<gene>
    <name evidence="2" type="ordered locus">CTN_0311</name>
</gene>
<dbReference type="Pfam" id="PF00881">
    <property type="entry name" value="Nitroreductase"/>
    <property type="match status" value="2"/>
</dbReference>
<dbReference type="InterPro" id="IPR000866">
    <property type="entry name" value="AhpC/TSA"/>
</dbReference>
<feature type="domain" description="Thioredoxin" evidence="1">
    <location>
        <begin position="9"/>
        <end position="150"/>
    </location>
</feature>
<proteinExistence type="predicted"/>
<dbReference type="CDD" id="cd03017">
    <property type="entry name" value="PRX_BCP"/>
    <property type="match status" value="1"/>
</dbReference>
<dbReference type="InterPro" id="IPR013766">
    <property type="entry name" value="Thioredoxin_domain"/>
</dbReference>
<dbReference type="EMBL" id="CP000916">
    <property type="protein sequence ID" value="ACM22487.1"/>
    <property type="molecule type" value="Genomic_DNA"/>
</dbReference>
<reference evidence="2 3" key="1">
    <citation type="journal article" date="2009" name="Biosci. Biotechnol. Biochem.">
        <title>WeGAS: a web-based microbial genome annotation system.</title>
        <authorList>
            <person name="Lee D."/>
            <person name="Seo H."/>
            <person name="Park C."/>
            <person name="Park K."/>
        </authorList>
    </citation>
    <scope>NUCLEOTIDE SEQUENCE [LARGE SCALE GENOMIC DNA]</scope>
    <source>
        <strain evidence="3">ATCC 49049 / DSM 4359 / NBRC 107923 / NS-E</strain>
    </source>
</reference>
<dbReference type="STRING" id="309803.CTN_0311"/>
<dbReference type="CDD" id="cd02138">
    <property type="entry name" value="TdsD-like"/>
    <property type="match status" value="1"/>
</dbReference>
<dbReference type="HOGENOM" id="CLU_841319_0_0_0"/>
<organism evidence="2 3">
    <name type="scientific">Thermotoga neapolitana (strain ATCC 49049 / DSM 4359 / NBRC 107923 / NS-E)</name>
    <dbReference type="NCBI Taxonomy" id="309803"/>
    <lineage>
        <taxon>Bacteria</taxon>
        <taxon>Thermotogati</taxon>
        <taxon>Thermotogota</taxon>
        <taxon>Thermotogae</taxon>
        <taxon>Thermotogales</taxon>
        <taxon>Thermotogaceae</taxon>
        <taxon>Thermotoga</taxon>
    </lineage>
</organism>
<evidence type="ECO:0000259" key="1">
    <source>
        <dbReference type="PROSITE" id="PS51352"/>
    </source>
</evidence>
<dbReference type="eggNOG" id="COG0778">
    <property type="taxonomic scope" value="Bacteria"/>
</dbReference>
<dbReference type="GO" id="GO:0016209">
    <property type="term" value="F:antioxidant activity"/>
    <property type="evidence" value="ECO:0007669"/>
    <property type="project" value="InterPro"/>
</dbReference>
<evidence type="ECO:0000313" key="2">
    <source>
        <dbReference type="EMBL" id="ACM22487.1"/>
    </source>
</evidence>
<dbReference type="Gene3D" id="3.40.30.10">
    <property type="entry name" value="Glutaredoxin"/>
    <property type="match status" value="1"/>
</dbReference>
<dbReference type="Gene3D" id="3.40.109.10">
    <property type="entry name" value="NADH Oxidase"/>
    <property type="match status" value="1"/>
</dbReference>
<dbReference type="AlphaFoldDB" id="B9KBU1"/>
<name>B9KBU1_THENN</name>
<accession>B9KBU1</accession>
<dbReference type="PANTHER" id="PTHR23026:SF100">
    <property type="entry name" value="NITROREDUCTASE"/>
    <property type="match status" value="1"/>
</dbReference>